<dbReference type="InterPro" id="IPR001314">
    <property type="entry name" value="Peptidase_S1A"/>
</dbReference>
<reference evidence="5" key="1">
    <citation type="submission" date="2012-01" db="EMBL/GenBank/DDBJ databases">
        <authorList>
            <person name="Walter R."/>
            <person name="Schartl M."/>
            <person name="Warren W."/>
        </authorList>
    </citation>
    <scope>NUCLEOTIDE SEQUENCE [LARGE SCALE GENOMIC DNA]</scope>
    <source>
        <strain evidence="5">JP 163 A</strain>
    </source>
</reference>
<evidence type="ECO:0000256" key="2">
    <source>
        <dbReference type="SAM" id="Phobius"/>
    </source>
</evidence>
<dbReference type="PROSITE" id="PS00134">
    <property type="entry name" value="TRYPSIN_HIS"/>
    <property type="match status" value="1"/>
</dbReference>
<dbReference type="GeneTree" id="ENSGT00390000009571"/>
<keyword evidence="2" id="KW-1133">Transmembrane helix</keyword>
<reference evidence="4" key="3">
    <citation type="submission" date="2025-08" db="UniProtKB">
        <authorList>
            <consortium name="Ensembl"/>
        </authorList>
    </citation>
    <scope>IDENTIFICATION</scope>
    <source>
        <strain evidence="4">JP 163 A</strain>
    </source>
</reference>
<proteinExistence type="predicted"/>
<dbReference type="STRING" id="8083.ENSXMAP00000022512"/>
<dbReference type="SMART" id="SM00020">
    <property type="entry name" value="Tryp_SPc"/>
    <property type="match status" value="1"/>
</dbReference>
<organism evidence="4 5">
    <name type="scientific">Xiphophorus maculatus</name>
    <name type="common">Southern platyfish</name>
    <name type="synonym">Platypoecilus maculatus</name>
    <dbReference type="NCBI Taxonomy" id="8083"/>
    <lineage>
        <taxon>Eukaryota</taxon>
        <taxon>Metazoa</taxon>
        <taxon>Chordata</taxon>
        <taxon>Craniata</taxon>
        <taxon>Vertebrata</taxon>
        <taxon>Euteleostomi</taxon>
        <taxon>Actinopterygii</taxon>
        <taxon>Neopterygii</taxon>
        <taxon>Teleostei</taxon>
        <taxon>Neoteleostei</taxon>
        <taxon>Acanthomorphata</taxon>
        <taxon>Ovalentaria</taxon>
        <taxon>Atherinomorphae</taxon>
        <taxon>Cyprinodontiformes</taxon>
        <taxon>Poeciliidae</taxon>
        <taxon>Poeciliinae</taxon>
        <taxon>Xiphophorus</taxon>
    </lineage>
</organism>
<dbReference type="GO" id="GO:0004252">
    <property type="term" value="F:serine-type endopeptidase activity"/>
    <property type="evidence" value="ECO:0007669"/>
    <property type="project" value="InterPro"/>
</dbReference>
<dbReference type="PROSITE" id="PS50240">
    <property type="entry name" value="TRYPSIN_DOM"/>
    <property type="match status" value="1"/>
</dbReference>
<dbReference type="GO" id="GO:0006508">
    <property type="term" value="P:proteolysis"/>
    <property type="evidence" value="ECO:0007669"/>
    <property type="project" value="InterPro"/>
</dbReference>
<dbReference type="InterPro" id="IPR018114">
    <property type="entry name" value="TRYPSIN_HIS"/>
</dbReference>
<dbReference type="Gene3D" id="2.40.10.10">
    <property type="entry name" value="Trypsin-like serine proteases"/>
    <property type="match status" value="3"/>
</dbReference>
<feature type="domain" description="Peptidase S1" evidence="3">
    <location>
        <begin position="19"/>
        <end position="256"/>
    </location>
</feature>
<dbReference type="AlphaFoldDB" id="A0A3B5PVB5"/>
<accession>A0A3B5PVB5</accession>
<evidence type="ECO:0000256" key="1">
    <source>
        <dbReference type="ARBA" id="ARBA00023157"/>
    </source>
</evidence>
<keyword evidence="5" id="KW-1185">Reference proteome</keyword>
<keyword evidence="2" id="KW-0812">Transmembrane</keyword>
<evidence type="ECO:0000313" key="4">
    <source>
        <dbReference type="Ensembl" id="ENSXMAP00000022512.1"/>
    </source>
</evidence>
<dbReference type="OMA" id="YGVIVEC"/>
<name>A0A3B5PVB5_XIPMA</name>
<dbReference type="SUPFAM" id="SSF50494">
    <property type="entry name" value="Trypsin-like serine proteases"/>
    <property type="match status" value="1"/>
</dbReference>
<keyword evidence="1" id="KW-1015">Disulfide bond</keyword>
<dbReference type="InterPro" id="IPR001254">
    <property type="entry name" value="Trypsin_dom"/>
</dbReference>
<dbReference type="PANTHER" id="PTHR24271:SF50">
    <property type="match status" value="1"/>
</dbReference>
<evidence type="ECO:0000313" key="5">
    <source>
        <dbReference type="Proteomes" id="UP000002852"/>
    </source>
</evidence>
<reference evidence="4" key="4">
    <citation type="submission" date="2025-09" db="UniProtKB">
        <authorList>
            <consortium name="Ensembl"/>
        </authorList>
    </citation>
    <scope>IDENTIFICATION</scope>
    <source>
        <strain evidence="4">JP 163 A</strain>
    </source>
</reference>
<dbReference type="PANTHER" id="PTHR24271">
    <property type="entry name" value="KALLIKREIN-RELATED"/>
    <property type="match status" value="1"/>
</dbReference>
<keyword evidence="2" id="KW-0472">Membrane</keyword>
<sequence length="258" mass="29181">VSFTKDILVPLGFFSFSLIIGGHDCDDREHLYHVRIKSSNHTTIRLCGGSLIDAKWILTAAHCWESEAGINVAMLNVHPRRAKQQTHVIQYDPVIYTDQGQKHDIMLLKLRRPVTDVPPAQLPRCQNLLHGFIFWSVIVLYHSSISKVILYFYILFLLCYRGDTVQLAGEGGTTTGPNYERSERNIEVMRVKSLSLQRRSSEEHVYDSHGDSGSAVVFNGMIYGVIVECGTSFTCLIPSTIIDVCEYMDWIKQTTGLK</sequence>
<dbReference type="Proteomes" id="UP000002852">
    <property type="component" value="Unassembled WGS sequence"/>
</dbReference>
<dbReference type="Pfam" id="PF00089">
    <property type="entry name" value="Trypsin"/>
    <property type="match status" value="1"/>
</dbReference>
<reference evidence="5" key="2">
    <citation type="journal article" date="2013" name="Nat. Genet.">
        <title>The genome of the platyfish, Xiphophorus maculatus, provides insights into evolutionary adaptation and several complex traits.</title>
        <authorList>
            <person name="Schartl M."/>
            <person name="Walter R.B."/>
            <person name="Shen Y."/>
            <person name="Garcia T."/>
            <person name="Catchen J."/>
            <person name="Amores A."/>
            <person name="Braasch I."/>
            <person name="Chalopin D."/>
            <person name="Volff J.N."/>
            <person name="Lesch K.P."/>
            <person name="Bisazza A."/>
            <person name="Minx P."/>
            <person name="Hillier L."/>
            <person name="Wilson R.K."/>
            <person name="Fuerstenberg S."/>
            <person name="Boore J."/>
            <person name="Searle S."/>
            <person name="Postlethwait J.H."/>
            <person name="Warren W.C."/>
        </authorList>
    </citation>
    <scope>NUCLEOTIDE SEQUENCE [LARGE SCALE GENOMIC DNA]</scope>
    <source>
        <strain evidence="5">JP 163 A</strain>
    </source>
</reference>
<protein>
    <recommendedName>
        <fullName evidence="3">Peptidase S1 domain-containing protein</fullName>
    </recommendedName>
</protein>
<feature type="transmembrane region" description="Helical" evidence="2">
    <location>
        <begin position="132"/>
        <end position="158"/>
    </location>
</feature>
<dbReference type="InterPro" id="IPR009003">
    <property type="entry name" value="Peptidase_S1_PA"/>
</dbReference>
<dbReference type="Ensembl" id="ENSXMAT00000039791.1">
    <property type="protein sequence ID" value="ENSXMAP00000022512.1"/>
    <property type="gene ID" value="ENSXMAG00000028267.1"/>
</dbReference>
<dbReference type="PRINTS" id="PR00722">
    <property type="entry name" value="CHYMOTRYPSIN"/>
</dbReference>
<dbReference type="InParanoid" id="A0A3B5PVB5"/>
<evidence type="ECO:0000259" key="3">
    <source>
        <dbReference type="PROSITE" id="PS50240"/>
    </source>
</evidence>
<dbReference type="InterPro" id="IPR043504">
    <property type="entry name" value="Peptidase_S1_PA_chymotrypsin"/>
</dbReference>